<dbReference type="STRING" id="1618738.UV76_C0013G0011"/>
<keyword evidence="3" id="KW-0238">DNA-binding</keyword>
<dbReference type="PANTHER" id="PTHR30580:SF0">
    <property type="entry name" value="PRIMOSOMAL PROTEIN N"/>
    <property type="match status" value="1"/>
</dbReference>
<evidence type="ECO:0000256" key="3">
    <source>
        <dbReference type="ARBA" id="ARBA00023125"/>
    </source>
</evidence>
<dbReference type="PANTHER" id="PTHR30580">
    <property type="entry name" value="PRIMOSOMAL PROTEIN N"/>
    <property type="match status" value="1"/>
</dbReference>
<accession>A0A0G1DRG4</accession>
<dbReference type="GO" id="GO:0043138">
    <property type="term" value="F:3'-5' DNA helicase activity"/>
    <property type="evidence" value="ECO:0007669"/>
    <property type="project" value="TreeGrafter"/>
</dbReference>
<evidence type="ECO:0000313" key="5">
    <source>
        <dbReference type="Proteomes" id="UP000034646"/>
    </source>
</evidence>
<proteinExistence type="predicted"/>
<keyword evidence="1" id="KW-0547">Nucleotide-binding</keyword>
<keyword evidence="2" id="KW-0067">ATP-binding</keyword>
<evidence type="ECO:0000256" key="2">
    <source>
        <dbReference type="ARBA" id="ARBA00022840"/>
    </source>
</evidence>
<dbReference type="GO" id="GO:0006310">
    <property type="term" value="P:DNA recombination"/>
    <property type="evidence" value="ECO:0007669"/>
    <property type="project" value="TreeGrafter"/>
</dbReference>
<reference evidence="4 5" key="1">
    <citation type="journal article" date="2015" name="Nature">
        <title>rRNA introns, odd ribosomes, and small enigmatic genomes across a large radiation of phyla.</title>
        <authorList>
            <person name="Brown C.T."/>
            <person name="Hug L.A."/>
            <person name="Thomas B.C."/>
            <person name="Sharon I."/>
            <person name="Castelle C.J."/>
            <person name="Singh A."/>
            <person name="Wilkins M.J."/>
            <person name="Williams K.H."/>
            <person name="Banfield J.F."/>
        </authorList>
    </citation>
    <scope>NUCLEOTIDE SEQUENCE [LARGE SCALE GENOMIC DNA]</scope>
</reference>
<organism evidence="4 5">
    <name type="scientific">Candidatus Nomurabacteria bacterium GW2011_GWA2_43_15</name>
    <dbReference type="NCBI Taxonomy" id="1618738"/>
    <lineage>
        <taxon>Bacteria</taxon>
        <taxon>Candidatus Nomuraibacteriota</taxon>
    </lineage>
</organism>
<dbReference type="GO" id="GO:0003677">
    <property type="term" value="F:DNA binding"/>
    <property type="evidence" value="ECO:0007669"/>
    <property type="project" value="UniProtKB-KW"/>
</dbReference>
<dbReference type="Gene3D" id="3.40.50.300">
    <property type="entry name" value="P-loop containing nucleotide triphosphate hydrolases"/>
    <property type="match status" value="1"/>
</dbReference>
<dbReference type="EMBL" id="LCFS01000013">
    <property type="protein sequence ID" value="KKT00123.1"/>
    <property type="molecule type" value="Genomic_DNA"/>
</dbReference>
<protein>
    <submittedName>
        <fullName evidence="4">Primosomal protein N</fullName>
    </submittedName>
</protein>
<comment type="caution">
    <text evidence="4">The sequence shown here is derived from an EMBL/GenBank/DDBJ whole genome shotgun (WGS) entry which is preliminary data.</text>
</comment>
<dbReference type="AlphaFoldDB" id="A0A0G1DRG4"/>
<dbReference type="Proteomes" id="UP000034646">
    <property type="component" value="Unassembled WGS sequence"/>
</dbReference>
<gene>
    <name evidence="4" type="ORF">UV76_C0013G0011</name>
</gene>
<evidence type="ECO:0000313" key="4">
    <source>
        <dbReference type="EMBL" id="KKT00123.1"/>
    </source>
</evidence>
<dbReference type="GO" id="GO:0006302">
    <property type="term" value="P:double-strand break repair"/>
    <property type="evidence" value="ECO:0007669"/>
    <property type="project" value="TreeGrafter"/>
</dbReference>
<name>A0A0G1DRG4_9BACT</name>
<dbReference type="GO" id="GO:0005524">
    <property type="term" value="F:ATP binding"/>
    <property type="evidence" value="ECO:0007669"/>
    <property type="project" value="UniProtKB-KW"/>
</dbReference>
<evidence type="ECO:0000256" key="1">
    <source>
        <dbReference type="ARBA" id="ARBA00022741"/>
    </source>
</evidence>
<sequence>MKIISVIPLKKGIPKGDLTYFTVLDISPGSIVSIPIKSKKTLALVVSSEELKDRKSNVKGMDFSLRKVTENKGSSVFLKEFMDTIFDTGKYFTQNKNNAVASLIPNIFLEEYDKIKNISAKDGPWGNSLKDRPSLKTEKLLFQYPFSDRVSVYKTLIRESFARGKSVFMVLPTEIDINNFAEQLSKGIEQFVFAVSSGMSPQKNLAIYEKIMASSHPVLILGTAPFLSIPKKDIGTIILEHENSNAYKTIRRPHLDLRVFTEIYASKINAKLIIADEMLRFETIGRKDMENLNPLYPLSFRIDFLGEIEISNKGQKEDGKKFQVLKSQSTEGIKSALKDKKSVFIFSLRKGLATETLCRDCGETVSCGKCGTPLVLYLSHRGKKRMFVCNRCGEEKSGDTACASCGSWNLVPLGIGTDTVQEEAKKLFPKIKIFKLDKESAKTGRGAQKIIKEFESNPGSILIGTEMAFFYLKNKIPLSIIASFDSLWSIPNFRMSEKIIQIVFSMIGNTSEKLIIQTKNEKDEVIRAIESENFLPFVRGELEERKKFGYPPFKRFIKITYLGDKEQTKKAKETPCLKFPIIRLSMKFYLTNSYIFRLILKSLWIRKICCKKLTEGNDMKVRFCYIRHDVSRPLRGVLRPAHFELNLNDNLLPWEVQKEGERYASEHYGLGRLVVIEDKPLPRILAG</sequence>
<dbReference type="GO" id="GO:0006270">
    <property type="term" value="P:DNA replication initiation"/>
    <property type="evidence" value="ECO:0007669"/>
    <property type="project" value="TreeGrafter"/>
</dbReference>
<dbReference type="InterPro" id="IPR027417">
    <property type="entry name" value="P-loop_NTPase"/>
</dbReference>